<feature type="compositionally biased region" description="Low complexity" evidence="1">
    <location>
        <begin position="676"/>
        <end position="686"/>
    </location>
</feature>
<gene>
    <name evidence="3" type="ORF">ABVK25_002210</name>
</gene>
<feature type="region of interest" description="Disordered" evidence="1">
    <location>
        <begin position="591"/>
        <end position="635"/>
    </location>
</feature>
<reference evidence="3 4" key="1">
    <citation type="submission" date="2024-09" db="EMBL/GenBank/DDBJ databases">
        <title>Rethinking Asexuality: The Enigmatic Case of Functional Sexual Genes in Lepraria (Stereocaulaceae).</title>
        <authorList>
            <person name="Doellman M."/>
            <person name="Sun Y."/>
            <person name="Barcenas-Pena A."/>
            <person name="Lumbsch H.T."/>
            <person name="Grewe F."/>
        </authorList>
    </citation>
    <scope>NUCLEOTIDE SEQUENCE [LARGE SCALE GENOMIC DNA]</scope>
    <source>
        <strain evidence="3 4">Grewe 0041</strain>
    </source>
</reference>
<feature type="compositionally biased region" description="Low complexity" evidence="1">
    <location>
        <begin position="614"/>
        <end position="629"/>
    </location>
</feature>
<feature type="region of interest" description="Disordered" evidence="1">
    <location>
        <begin position="657"/>
        <end position="731"/>
    </location>
</feature>
<feature type="region of interest" description="Disordered" evidence="1">
    <location>
        <begin position="752"/>
        <end position="794"/>
    </location>
</feature>
<dbReference type="Proteomes" id="UP001590951">
    <property type="component" value="Unassembled WGS sequence"/>
</dbReference>
<feature type="compositionally biased region" description="Low complexity" evidence="1">
    <location>
        <begin position="493"/>
        <end position="502"/>
    </location>
</feature>
<name>A0ABR4BMJ8_9LECA</name>
<feature type="region of interest" description="Disordered" evidence="1">
    <location>
        <begin position="326"/>
        <end position="369"/>
    </location>
</feature>
<evidence type="ECO:0000259" key="2">
    <source>
        <dbReference type="PROSITE" id="PS50181"/>
    </source>
</evidence>
<feature type="compositionally biased region" description="Acidic residues" evidence="1">
    <location>
        <begin position="338"/>
        <end position="353"/>
    </location>
</feature>
<feature type="region of interest" description="Disordered" evidence="1">
    <location>
        <begin position="1"/>
        <end position="24"/>
    </location>
</feature>
<evidence type="ECO:0000256" key="1">
    <source>
        <dbReference type="SAM" id="MobiDB-lite"/>
    </source>
</evidence>
<dbReference type="EMBL" id="JBHFEH010000005">
    <property type="protein sequence ID" value="KAL2057158.1"/>
    <property type="molecule type" value="Genomic_DNA"/>
</dbReference>
<comment type="caution">
    <text evidence="3">The sequence shown here is derived from an EMBL/GenBank/DDBJ whole genome shotgun (WGS) entry which is preliminary data.</text>
</comment>
<evidence type="ECO:0000313" key="4">
    <source>
        <dbReference type="Proteomes" id="UP001590951"/>
    </source>
</evidence>
<organism evidence="3 4">
    <name type="scientific">Lepraria finkii</name>
    <dbReference type="NCBI Taxonomy" id="1340010"/>
    <lineage>
        <taxon>Eukaryota</taxon>
        <taxon>Fungi</taxon>
        <taxon>Dikarya</taxon>
        <taxon>Ascomycota</taxon>
        <taxon>Pezizomycotina</taxon>
        <taxon>Lecanoromycetes</taxon>
        <taxon>OSLEUM clade</taxon>
        <taxon>Lecanoromycetidae</taxon>
        <taxon>Lecanorales</taxon>
        <taxon>Lecanorineae</taxon>
        <taxon>Stereocaulaceae</taxon>
        <taxon>Lepraria</taxon>
    </lineage>
</organism>
<feature type="region of interest" description="Disordered" evidence="1">
    <location>
        <begin position="474"/>
        <end position="518"/>
    </location>
</feature>
<feature type="domain" description="F-box" evidence="2">
    <location>
        <begin position="28"/>
        <end position="73"/>
    </location>
</feature>
<feature type="compositionally biased region" description="Low complexity" evidence="1">
    <location>
        <begin position="767"/>
        <end position="780"/>
    </location>
</feature>
<dbReference type="PROSITE" id="PS50181">
    <property type="entry name" value="FBOX"/>
    <property type="match status" value="1"/>
</dbReference>
<keyword evidence="4" id="KW-1185">Reference proteome</keyword>
<protein>
    <recommendedName>
        <fullName evidence="2">F-box domain-containing protein</fullName>
    </recommendedName>
</protein>
<sequence length="1119" mass="120813">MNSSGSDVPKPTRRSKGVPVANGRPKGKVDFLDLPLETQKQIVGHVARKELFLLQRLSPHFFSLASAEIYRSLNLNITNSGDEDNGLPRSHAADALQTILASEYDYGQHIKTFRVGVAEDNIDFGTSGSLRQDPLLMTRLLWDSKSDSSKFLNTALLLVARKAPILETFQWDCPIELSGAVYQALHKATNLRNLRVRLDVSPSPKMVIRHGLPPSSHPPPPHHHAPVVPIPAQYIPPPAGPSVGSPSSYPSQAASKANNIKRKKVGGAGGYNYWANSRAFSGFKSLNSLALMGISNLDCLGEIAECIKASSGTLNSLTLSLSTDLARKARKPTPVNPEMDDPSDTELEEDDMMDPMPPPAPTTQPATNEADIRKEKLAQESILAKIFDLQSVSAEGRKLERSLSLAGGQCLEEEDKQAATLKIKTLLKSIFEDSSTSDDASLARLEQFRVVRDVADMYISKQNALKKSLKEQIKPSVPSIKKKNPVSKPPAPSGFEPSSSSSKALPIPTDWDLGPLSSPTSPLFDTGLASSFSNGLLNGTPNPFPGVSGPSFSAGWAGAPASVLAQVQQMKAQQALLQAQQSQSQAYMPPYLSGALSNNPTSGSTLLPVPYENSHPSSPGSHEGPSSSSLYNTHPPGFINNPLTLPFDLNENAPFPSAKNGISSATKKAKSKAPVKKSSPAKVAPVIDSDDESDAPLKSPPSTEQPFFTADPGTEPTEDSMDVDMIHPDEDTADLGEDQEIVAEAEEMAIATPRKKAKIGNMEEGTSSNAASNESSSSANVDTVPEPESKVLDPISPDEAMQAYIRATHGLHLEALSLEWVPLKASIVARALDLSVLKRVTLLEVGSQDAFWTLLVRLQGTSTTEIAFKSIHTDNVSLPFVKFLATFEGLEELFMHERGGKQEADAGAAPAVNITVIRKMALQKHVSTLKRLMIRNERNDAWDVDTKTLQFLAYKGAGLIELACSLNMKTYHMLMQLLAGFKNLYALHFINLRSTDRNPVLQSECLSFAIDSLAHCPEMKTKYIALVNQVVALESKPPQFIQALRIVVDKRNKDKKGKGKATTDAISTLLEAFDDSGSEDGSDVLADVMAGETKIRFATSFSAANEVKIFSKEIRGGKL</sequence>
<evidence type="ECO:0000313" key="3">
    <source>
        <dbReference type="EMBL" id="KAL2057158.1"/>
    </source>
</evidence>
<proteinExistence type="predicted"/>
<feature type="compositionally biased region" description="Polar residues" evidence="1">
    <location>
        <begin position="595"/>
        <end position="605"/>
    </location>
</feature>
<accession>A0ABR4BMJ8</accession>
<dbReference type="InterPro" id="IPR001810">
    <property type="entry name" value="F-box_dom"/>
</dbReference>